<sequence length="194" mass="22389">MIATIQRKEKKLRGKFGIKAGSDRRFCNGKSGEKSWESDQLEFGILQRVWDLGPGTTGFSFGVPLRKSNDCHNTEEGVTWKKLLGKFAIKGGSDRRFCNGKSDESDQLEFGIFQRVTTYRGGEDPDISRLIYRIDWKLWSATRKSNDCLNTEEGRKDWKKNSVVNLRLREEAIRDSATENRAKAMYYNLRFSKE</sequence>
<gene>
    <name evidence="1" type="ORF">CEXT_123851</name>
</gene>
<evidence type="ECO:0000313" key="2">
    <source>
        <dbReference type="Proteomes" id="UP001054945"/>
    </source>
</evidence>
<organism evidence="1 2">
    <name type="scientific">Caerostris extrusa</name>
    <name type="common">Bark spider</name>
    <name type="synonym">Caerostris bankana</name>
    <dbReference type="NCBI Taxonomy" id="172846"/>
    <lineage>
        <taxon>Eukaryota</taxon>
        <taxon>Metazoa</taxon>
        <taxon>Ecdysozoa</taxon>
        <taxon>Arthropoda</taxon>
        <taxon>Chelicerata</taxon>
        <taxon>Arachnida</taxon>
        <taxon>Araneae</taxon>
        <taxon>Araneomorphae</taxon>
        <taxon>Entelegynae</taxon>
        <taxon>Araneoidea</taxon>
        <taxon>Araneidae</taxon>
        <taxon>Caerostris</taxon>
    </lineage>
</organism>
<evidence type="ECO:0000313" key="1">
    <source>
        <dbReference type="EMBL" id="GIY19239.1"/>
    </source>
</evidence>
<dbReference type="Proteomes" id="UP001054945">
    <property type="component" value="Unassembled WGS sequence"/>
</dbReference>
<reference evidence="1 2" key="1">
    <citation type="submission" date="2021-06" db="EMBL/GenBank/DDBJ databases">
        <title>Caerostris extrusa draft genome.</title>
        <authorList>
            <person name="Kono N."/>
            <person name="Arakawa K."/>
        </authorList>
    </citation>
    <scope>NUCLEOTIDE SEQUENCE [LARGE SCALE GENOMIC DNA]</scope>
</reference>
<keyword evidence="2" id="KW-1185">Reference proteome</keyword>
<name>A0AAV4RF45_CAEEX</name>
<proteinExistence type="predicted"/>
<accession>A0AAV4RF45</accession>
<comment type="caution">
    <text evidence="1">The sequence shown here is derived from an EMBL/GenBank/DDBJ whole genome shotgun (WGS) entry which is preliminary data.</text>
</comment>
<dbReference type="AlphaFoldDB" id="A0AAV4RF45"/>
<protein>
    <submittedName>
        <fullName evidence="1">Uncharacterized protein</fullName>
    </submittedName>
</protein>
<dbReference type="EMBL" id="BPLR01007731">
    <property type="protein sequence ID" value="GIY19239.1"/>
    <property type="molecule type" value="Genomic_DNA"/>
</dbReference>